<gene>
    <name evidence="3" type="ORF">F4V44_02870</name>
</gene>
<evidence type="ECO:0000259" key="2">
    <source>
        <dbReference type="Pfam" id="PF00561"/>
    </source>
</evidence>
<sequence>MGYYVKVERNVNIYMEDLNPKGSRTIVFVHGWPLNHRLFEYQLNVLPELGFRCIGIDLRGFGKSDKPWHGYDYNRMADDIWMVIRTLQLQNITLVGHSMAGAISIRYMARYNGFGVFKLVLVDAAAPTGFTEETASQLFTKASNDRPNMLEDVADIFFYKNTTSPFTEWFIDLGLEAASWSTLKTIISLKDENVAPDLAHISVPTLIIHGIHDQVIPFSQSQLLHQSIRNSHVLPFKYSGHGPVWEEKDKFNKALVAFIG</sequence>
<keyword evidence="1 3" id="KW-0378">Hydrolase</keyword>
<dbReference type="PANTHER" id="PTHR43798">
    <property type="entry name" value="MONOACYLGLYCEROL LIPASE"/>
    <property type="match status" value="1"/>
</dbReference>
<protein>
    <submittedName>
        <fullName evidence="3">Alpha/beta hydrolase</fullName>
    </submittedName>
</protein>
<dbReference type="PRINTS" id="PR00111">
    <property type="entry name" value="ABHYDROLASE"/>
</dbReference>
<dbReference type="Pfam" id="PF00561">
    <property type="entry name" value="Abhydrolase_1"/>
    <property type="match status" value="1"/>
</dbReference>
<dbReference type="SUPFAM" id="SSF53474">
    <property type="entry name" value="alpha/beta-Hydrolases"/>
    <property type="match status" value="1"/>
</dbReference>
<comment type="caution">
    <text evidence="3">The sequence shown here is derived from an EMBL/GenBank/DDBJ whole genome shotgun (WGS) entry which is preliminary data.</text>
</comment>
<evidence type="ECO:0000313" key="3">
    <source>
        <dbReference type="EMBL" id="KAA9029963.1"/>
    </source>
</evidence>
<dbReference type="PANTHER" id="PTHR43798:SF31">
    <property type="entry name" value="AB HYDROLASE SUPERFAMILY PROTEIN YCLE"/>
    <property type="match status" value="1"/>
</dbReference>
<dbReference type="PRINTS" id="PR00412">
    <property type="entry name" value="EPOXHYDRLASE"/>
</dbReference>
<feature type="domain" description="AB hydrolase-1" evidence="2">
    <location>
        <begin position="25"/>
        <end position="141"/>
    </location>
</feature>
<dbReference type="InterPro" id="IPR000073">
    <property type="entry name" value="AB_hydrolase_1"/>
</dbReference>
<dbReference type="InterPro" id="IPR000639">
    <property type="entry name" value="Epox_hydrolase-like"/>
</dbReference>
<reference evidence="3 4" key="1">
    <citation type="submission" date="2019-09" db="EMBL/GenBank/DDBJ databases">
        <title>Whole genome sequences of isolates from the Mars Exploration Rovers.</title>
        <authorList>
            <person name="Seuylemezian A."/>
            <person name="Vaishampayan P."/>
        </authorList>
    </citation>
    <scope>NUCLEOTIDE SEQUENCE [LARGE SCALE GENOMIC DNA]</scope>
    <source>
        <strain evidence="3 4">MER_TA_151</strain>
    </source>
</reference>
<dbReference type="Proteomes" id="UP000326671">
    <property type="component" value="Unassembled WGS sequence"/>
</dbReference>
<keyword evidence="4" id="KW-1185">Reference proteome</keyword>
<name>A0A5J5I4H8_9BACI</name>
<dbReference type="EMBL" id="VYKL01000007">
    <property type="protein sequence ID" value="KAA9029963.1"/>
    <property type="molecule type" value="Genomic_DNA"/>
</dbReference>
<organism evidence="3 4">
    <name type="scientific">Niallia endozanthoxylica</name>
    <dbReference type="NCBI Taxonomy" id="2036016"/>
    <lineage>
        <taxon>Bacteria</taxon>
        <taxon>Bacillati</taxon>
        <taxon>Bacillota</taxon>
        <taxon>Bacilli</taxon>
        <taxon>Bacillales</taxon>
        <taxon>Bacillaceae</taxon>
        <taxon>Niallia</taxon>
    </lineage>
</organism>
<dbReference type="GO" id="GO:0016020">
    <property type="term" value="C:membrane"/>
    <property type="evidence" value="ECO:0007669"/>
    <property type="project" value="TreeGrafter"/>
</dbReference>
<evidence type="ECO:0000256" key="1">
    <source>
        <dbReference type="ARBA" id="ARBA00022801"/>
    </source>
</evidence>
<dbReference type="OrthoDB" id="9773293at2"/>
<dbReference type="Gene3D" id="3.40.50.1820">
    <property type="entry name" value="alpha/beta hydrolase"/>
    <property type="match status" value="1"/>
</dbReference>
<proteinExistence type="predicted"/>
<accession>A0A5J5I4H8</accession>
<dbReference type="RefSeq" id="WP_150438483.1">
    <property type="nucleotide sequence ID" value="NZ_VYKL01000007.1"/>
</dbReference>
<dbReference type="AlphaFoldDB" id="A0A5J5I4H8"/>
<dbReference type="InterPro" id="IPR029058">
    <property type="entry name" value="AB_hydrolase_fold"/>
</dbReference>
<dbReference type="GO" id="GO:0016787">
    <property type="term" value="F:hydrolase activity"/>
    <property type="evidence" value="ECO:0007669"/>
    <property type="project" value="UniProtKB-KW"/>
</dbReference>
<dbReference type="InterPro" id="IPR050266">
    <property type="entry name" value="AB_hydrolase_sf"/>
</dbReference>
<evidence type="ECO:0000313" key="4">
    <source>
        <dbReference type="Proteomes" id="UP000326671"/>
    </source>
</evidence>